<evidence type="ECO:0000259" key="7">
    <source>
        <dbReference type="PROSITE" id="PS51198"/>
    </source>
</evidence>
<evidence type="ECO:0000313" key="8">
    <source>
        <dbReference type="EMBL" id="MDT0458152.1"/>
    </source>
</evidence>
<feature type="compositionally biased region" description="Low complexity" evidence="6">
    <location>
        <begin position="179"/>
        <end position="190"/>
    </location>
</feature>
<feature type="region of interest" description="Disordered" evidence="6">
    <location>
        <begin position="1009"/>
        <end position="1054"/>
    </location>
</feature>
<evidence type="ECO:0000256" key="3">
    <source>
        <dbReference type="ARBA" id="ARBA00022806"/>
    </source>
</evidence>
<dbReference type="SUPFAM" id="SSF52540">
    <property type="entry name" value="P-loop containing nucleoside triphosphate hydrolases"/>
    <property type="match status" value="1"/>
</dbReference>
<name>A0ABU2TB54_9ACTN</name>
<comment type="caution">
    <text evidence="8">The sequence shown here is derived from an EMBL/GenBank/DDBJ whole genome shotgun (WGS) entry which is preliminary data.</text>
</comment>
<feature type="binding site" evidence="5">
    <location>
        <begin position="257"/>
        <end position="264"/>
    </location>
    <ligand>
        <name>ATP</name>
        <dbReference type="ChEBI" id="CHEBI:30616"/>
    </ligand>
</feature>
<evidence type="ECO:0000256" key="1">
    <source>
        <dbReference type="ARBA" id="ARBA00022741"/>
    </source>
</evidence>
<evidence type="ECO:0000256" key="2">
    <source>
        <dbReference type="ARBA" id="ARBA00022801"/>
    </source>
</evidence>
<accession>A0ABU2TB54</accession>
<evidence type="ECO:0000256" key="4">
    <source>
        <dbReference type="ARBA" id="ARBA00022840"/>
    </source>
</evidence>
<dbReference type="EMBL" id="JAVRFE010000027">
    <property type="protein sequence ID" value="MDT0458152.1"/>
    <property type="molecule type" value="Genomic_DNA"/>
</dbReference>
<keyword evidence="1 5" id="KW-0547">Nucleotide-binding</keyword>
<organism evidence="8 9">
    <name type="scientific">Streptomyces mooreae</name>
    <dbReference type="NCBI Taxonomy" id="3075523"/>
    <lineage>
        <taxon>Bacteria</taxon>
        <taxon>Bacillati</taxon>
        <taxon>Actinomycetota</taxon>
        <taxon>Actinomycetes</taxon>
        <taxon>Kitasatosporales</taxon>
        <taxon>Streptomycetaceae</taxon>
        <taxon>Streptomyces</taxon>
    </lineage>
</organism>
<dbReference type="InterPro" id="IPR000212">
    <property type="entry name" value="DNA_helicase_UvrD/REP"/>
</dbReference>
<dbReference type="RefSeq" id="WP_311625251.1">
    <property type="nucleotide sequence ID" value="NZ_JAVRFE010000027.1"/>
</dbReference>
<keyword evidence="3 5" id="KW-0347">Helicase</keyword>
<feature type="domain" description="UvrD-like helicase ATP-binding" evidence="7">
    <location>
        <begin position="236"/>
        <end position="596"/>
    </location>
</feature>
<keyword evidence="2 5" id="KW-0378">Hydrolase</keyword>
<dbReference type="Gene3D" id="3.40.50.300">
    <property type="entry name" value="P-loop containing nucleotide triphosphate hydrolases"/>
    <property type="match status" value="3"/>
</dbReference>
<sequence>MSATTRDEVIAVEQKAVDHAYDCYRARLAQMSGKSAATASASGKDSIANRLEAEARAEAYGGLGDESLVFSRVDAPEEPGGAHRPWYIGRRGVRDAVNEPVVLLWTSPLAKKWLEARPEAPGEVSLRRQLRCVQRVVEGYFDEIARTAPPGPAAPVLPTAPTAPAPVPAPRPAADDSRPAATPEAPVVAPGKERPPSRTPGDAAHRRRHKTLQPDDFLLRELQRSRSGRMRDIVETIRRDQMDLVTGSPSDILVVQGGPGTGKSAVGLHRVTWLVNNGHFKAQDILVIGPHQRFLDYVGQVLPTLGTRDVNAVQLTRLWDGEILGTDTPRARLVKSDERMAAVLRRRVENDCRPEVLDDLTTAPSFEGDEPAVVVTAGSTTLRVPRSEVLALLDEARGGDGAYRERRERFRSLFVDRLLQELAAIAPRRGQGGTIRRDLERNRRVERLVDRIWPSPGAREALRTLYDSADLLATCAVGLLDADEQALLHRPRAATADADPWTLDDHVCLEELRFLISGEIPRRYGHIVVDEAQDLTPMQARALRRRCAVNGSMTVLGDLAQATGPHTHTSWDRLGTLLSDHGDWRVAELTTSYRVPAEIMEFVAPLARAVAPALPYPQAVREAGDDAVRTLATEPWKLLDDTAAQVTRLVGTSDGNTPRSVAVIVPDDSGWLDEISRHLDERAGLTGQGRETVSVLAAAQAKGMEYDHVLVVEPATIADRGPAGPRQLYIALTRSTQSLTVLHTSALPDLLTRPDDTPGADTDVPFEPTEPPATEAAEAPEAPETAEAAEAAGTTEAAESPATETTGTDEPASGTAQVDIPQIGTDIRVRVIGPGPGGRYKVKALTPETDRPLVLTVRHGSAPPRRGEELDCWVFANETNQSVLTTDQRGRKPLSPTMAERYAAALDVLDELLTGDGNIPQDARSRLSDLQGMAHRVLRREQADWVDVRRVLGSPDRHRLGVLRDLMAGAHRALKDHTLDTARLRHDLTHSGWTQALAEARKTLRTRLATEPDTGPDSESAPAAPVIPVTPAPQPDQKESAPVPTDADVPTAPAVTTKEGFLRALETSAAADRTCKKHESVRHALKSALLWADLQPADSPLVDVSCPTDNGLFLYEVLGAGRSTYEDLRSGATRLLEINHTLPTPADSLYLVLSEPPTEDWSADTIHDVFQVHVLWRTLDGWGGDSPESALAPGQN</sequence>
<proteinExistence type="predicted"/>
<dbReference type="Proteomes" id="UP001180551">
    <property type="component" value="Unassembled WGS sequence"/>
</dbReference>
<keyword evidence="9" id="KW-1185">Reference proteome</keyword>
<evidence type="ECO:0000313" key="9">
    <source>
        <dbReference type="Proteomes" id="UP001180551"/>
    </source>
</evidence>
<feature type="region of interest" description="Disordered" evidence="6">
    <location>
        <begin position="147"/>
        <end position="215"/>
    </location>
</feature>
<reference evidence="8" key="1">
    <citation type="submission" date="2024-05" db="EMBL/GenBank/DDBJ databases">
        <title>30 novel species of actinomycetes from the DSMZ collection.</title>
        <authorList>
            <person name="Nouioui I."/>
        </authorList>
    </citation>
    <scope>NUCLEOTIDE SEQUENCE</scope>
    <source>
        <strain evidence="8">DSM 41527</strain>
    </source>
</reference>
<evidence type="ECO:0000256" key="6">
    <source>
        <dbReference type="SAM" id="MobiDB-lite"/>
    </source>
</evidence>
<dbReference type="InterPro" id="IPR027417">
    <property type="entry name" value="P-loop_NTPase"/>
</dbReference>
<keyword evidence="4 5" id="KW-0067">ATP-binding</keyword>
<protein>
    <submittedName>
        <fullName evidence="8">AAA family ATPase</fullName>
    </submittedName>
</protein>
<feature type="compositionally biased region" description="Low complexity" evidence="6">
    <location>
        <begin position="772"/>
        <end position="808"/>
    </location>
</feature>
<feature type="compositionally biased region" description="Pro residues" evidence="6">
    <location>
        <begin position="161"/>
        <end position="171"/>
    </location>
</feature>
<dbReference type="PANTHER" id="PTHR11070:SF45">
    <property type="entry name" value="DNA 3'-5' HELICASE"/>
    <property type="match status" value="1"/>
</dbReference>
<feature type="region of interest" description="Disordered" evidence="6">
    <location>
        <begin position="749"/>
        <end position="821"/>
    </location>
</feature>
<gene>
    <name evidence="8" type="ORF">RM550_20835</name>
</gene>
<evidence type="ECO:0000256" key="5">
    <source>
        <dbReference type="PROSITE-ProRule" id="PRU00560"/>
    </source>
</evidence>
<dbReference type="PROSITE" id="PS51198">
    <property type="entry name" value="UVRD_HELICASE_ATP_BIND"/>
    <property type="match status" value="1"/>
</dbReference>
<dbReference type="PANTHER" id="PTHR11070">
    <property type="entry name" value="UVRD / RECB / PCRA DNA HELICASE FAMILY MEMBER"/>
    <property type="match status" value="1"/>
</dbReference>
<dbReference type="InterPro" id="IPR014016">
    <property type="entry name" value="UvrD-like_ATP-bd"/>
</dbReference>